<evidence type="ECO:0000313" key="2">
    <source>
        <dbReference type="EMBL" id="QUI25675.1"/>
    </source>
</evidence>
<dbReference type="EMBL" id="CP058649">
    <property type="protein sequence ID" value="QUI25675.1"/>
    <property type="molecule type" value="Genomic_DNA"/>
</dbReference>
<dbReference type="InterPro" id="IPR010982">
    <property type="entry name" value="Lambda_DNA-bd_dom_sf"/>
</dbReference>
<dbReference type="Pfam" id="PF05339">
    <property type="entry name" value="DUF739"/>
    <property type="match status" value="1"/>
</dbReference>
<dbReference type="SUPFAM" id="SSF47413">
    <property type="entry name" value="lambda repressor-like DNA-binding domains"/>
    <property type="match status" value="1"/>
</dbReference>
<keyword evidence="3" id="KW-1185">Reference proteome</keyword>
<dbReference type="InterPro" id="IPR001387">
    <property type="entry name" value="Cro/C1-type_HTH"/>
</dbReference>
<dbReference type="Gene3D" id="1.10.260.40">
    <property type="entry name" value="lambda repressor-like DNA-binding domains"/>
    <property type="match status" value="1"/>
</dbReference>
<dbReference type="KEGG" id="vpy:HZI73_10695"/>
<proteinExistence type="predicted"/>
<protein>
    <submittedName>
        <fullName evidence="2">Helix-turn-helix transcriptional regulator</fullName>
    </submittedName>
</protein>
<sequence length="66" mass="7344">MVLVNELKGRIVAKGLTQEKVADILGITVKTINSKLNNKGDFRISEIEQLIEVLEIDNPMGIFFVS</sequence>
<evidence type="ECO:0000259" key="1">
    <source>
        <dbReference type="PROSITE" id="PS50943"/>
    </source>
</evidence>
<dbReference type="AlphaFoldDB" id="A0A8J8SJ75"/>
<name>A0A8J8SJ75_9FIRM</name>
<evidence type="ECO:0000313" key="3">
    <source>
        <dbReference type="Proteomes" id="UP000683246"/>
    </source>
</evidence>
<dbReference type="CDD" id="cd00093">
    <property type="entry name" value="HTH_XRE"/>
    <property type="match status" value="1"/>
</dbReference>
<organism evidence="2 3">
    <name type="scientific">Vallitalea pronyensis</name>
    <dbReference type="NCBI Taxonomy" id="1348613"/>
    <lineage>
        <taxon>Bacteria</taxon>
        <taxon>Bacillati</taxon>
        <taxon>Bacillota</taxon>
        <taxon>Clostridia</taxon>
        <taxon>Lachnospirales</taxon>
        <taxon>Vallitaleaceae</taxon>
        <taxon>Vallitalea</taxon>
    </lineage>
</organism>
<gene>
    <name evidence="2" type="ORF">HZI73_10695</name>
</gene>
<dbReference type="GO" id="GO:0003677">
    <property type="term" value="F:DNA binding"/>
    <property type="evidence" value="ECO:0007669"/>
    <property type="project" value="InterPro"/>
</dbReference>
<feature type="domain" description="HTH cro/C1-type" evidence="1">
    <location>
        <begin position="7"/>
        <end position="63"/>
    </location>
</feature>
<dbReference type="Proteomes" id="UP000683246">
    <property type="component" value="Chromosome"/>
</dbReference>
<dbReference type="PROSITE" id="PS50943">
    <property type="entry name" value="HTH_CROC1"/>
    <property type="match status" value="1"/>
</dbReference>
<dbReference type="InterPro" id="IPR008003">
    <property type="entry name" value="DUF739"/>
</dbReference>
<accession>A0A8J8SJ75</accession>
<reference evidence="2" key="1">
    <citation type="submission" date="2020-07" db="EMBL/GenBank/DDBJ databases">
        <title>Vallitalea pronyensis genome.</title>
        <authorList>
            <person name="Postec A."/>
        </authorList>
    </citation>
    <scope>NUCLEOTIDE SEQUENCE</scope>
    <source>
        <strain evidence="2">FatNI3</strain>
    </source>
</reference>